<keyword evidence="2" id="KW-1185">Reference proteome</keyword>
<dbReference type="AlphaFoldDB" id="A0A8J4B981"/>
<protein>
    <submittedName>
        <fullName evidence="1">Uncharacterized protein</fullName>
    </submittedName>
</protein>
<gene>
    <name evidence="1" type="ORF">Vafri_12020</name>
</gene>
<organism evidence="1 2">
    <name type="scientific">Volvox africanus</name>
    <dbReference type="NCBI Taxonomy" id="51714"/>
    <lineage>
        <taxon>Eukaryota</taxon>
        <taxon>Viridiplantae</taxon>
        <taxon>Chlorophyta</taxon>
        <taxon>core chlorophytes</taxon>
        <taxon>Chlorophyceae</taxon>
        <taxon>CS clade</taxon>
        <taxon>Chlamydomonadales</taxon>
        <taxon>Volvocaceae</taxon>
        <taxon>Volvox</taxon>
    </lineage>
</organism>
<sequence>MSSEGAKYLPTCISEQLQDAWGLHKSQLELCQVTFRRICYLHFAPHDTVTYVHGGRLARALFSNHTQLAVYDVSVWSDEDGAWHGQVHTAFAQCYPRQKTNGPAVHQVVDST</sequence>
<dbReference type="EMBL" id="BNCO01000025">
    <property type="protein sequence ID" value="GIL56748.1"/>
    <property type="molecule type" value="Genomic_DNA"/>
</dbReference>
<name>A0A8J4B981_9CHLO</name>
<comment type="caution">
    <text evidence="1">The sequence shown here is derived from an EMBL/GenBank/DDBJ whole genome shotgun (WGS) entry which is preliminary data.</text>
</comment>
<dbReference type="Proteomes" id="UP000747399">
    <property type="component" value="Unassembled WGS sequence"/>
</dbReference>
<evidence type="ECO:0000313" key="1">
    <source>
        <dbReference type="EMBL" id="GIL56748.1"/>
    </source>
</evidence>
<evidence type="ECO:0000313" key="2">
    <source>
        <dbReference type="Proteomes" id="UP000747399"/>
    </source>
</evidence>
<proteinExistence type="predicted"/>
<reference evidence="1" key="1">
    <citation type="journal article" date="2021" name="Proc. Natl. Acad. Sci. U.S.A.">
        <title>Three genomes in the algal genus Volvox reveal the fate of a haploid sex-determining region after a transition to homothallism.</title>
        <authorList>
            <person name="Yamamoto K."/>
            <person name="Hamaji T."/>
            <person name="Kawai-Toyooka H."/>
            <person name="Matsuzaki R."/>
            <person name="Takahashi F."/>
            <person name="Nishimura Y."/>
            <person name="Kawachi M."/>
            <person name="Noguchi H."/>
            <person name="Minakuchi Y."/>
            <person name="Umen J.G."/>
            <person name="Toyoda A."/>
            <person name="Nozaki H."/>
        </authorList>
    </citation>
    <scope>NUCLEOTIDE SEQUENCE</scope>
    <source>
        <strain evidence="1">NIES-3780</strain>
    </source>
</reference>
<accession>A0A8J4B981</accession>